<evidence type="ECO:0000313" key="2">
    <source>
        <dbReference type="Proteomes" id="UP000254072"/>
    </source>
</evidence>
<organism evidence="1 2">
    <name type="scientific">Prevotella disiens</name>
    <dbReference type="NCBI Taxonomy" id="28130"/>
    <lineage>
        <taxon>Bacteria</taxon>
        <taxon>Pseudomonadati</taxon>
        <taxon>Bacteroidota</taxon>
        <taxon>Bacteroidia</taxon>
        <taxon>Bacteroidales</taxon>
        <taxon>Prevotellaceae</taxon>
        <taxon>Prevotella</taxon>
    </lineage>
</organism>
<sequence length="34" mass="4002">MIEFEVKSKKAAYIGEHKRQTQDAFLMQVMKLMA</sequence>
<name>A0A379EFA2_9BACT</name>
<gene>
    <name evidence="1" type="ORF">NCTC11157_02214</name>
</gene>
<dbReference type="EMBL" id="UGTL01000002">
    <property type="protein sequence ID" value="SUB97430.1"/>
    <property type="molecule type" value="Genomic_DNA"/>
</dbReference>
<reference evidence="1 2" key="1">
    <citation type="submission" date="2018-06" db="EMBL/GenBank/DDBJ databases">
        <authorList>
            <consortium name="Pathogen Informatics"/>
            <person name="Doyle S."/>
        </authorList>
    </citation>
    <scope>NUCLEOTIDE SEQUENCE [LARGE SCALE GENOMIC DNA]</scope>
    <source>
        <strain evidence="1 2">NCTC11157</strain>
    </source>
</reference>
<dbReference type="Proteomes" id="UP000254072">
    <property type="component" value="Unassembled WGS sequence"/>
</dbReference>
<evidence type="ECO:0000313" key="1">
    <source>
        <dbReference type="EMBL" id="SUB97430.1"/>
    </source>
</evidence>
<dbReference type="AlphaFoldDB" id="A0A379EFA2"/>
<accession>A0A379EFA2</accession>
<proteinExistence type="predicted"/>
<protein>
    <submittedName>
        <fullName evidence="1">Uncharacterized protein</fullName>
    </submittedName>
</protein>